<evidence type="ECO:0000256" key="1">
    <source>
        <dbReference type="SAM" id="Phobius"/>
    </source>
</evidence>
<dbReference type="Proteomes" id="UP000186551">
    <property type="component" value="Unassembled WGS sequence"/>
</dbReference>
<organism evidence="2 3">
    <name type="scientific">Pontibacter flavimaris</name>
    <dbReference type="NCBI Taxonomy" id="1797110"/>
    <lineage>
        <taxon>Bacteria</taxon>
        <taxon>Pseudomonadati</taxon>
        <taxon>Bacteroidota</taxon>
        <taxon>Cytophagia</taxon>
        <taxon>Cytophagales</taxon>
        <taxon>Hymenobacteraceae</taxon>
        <taxon>Pontibacter</taxon>
    </lineage>
</organism>
<dbReference type="STRING" id="1797110.A3841_15380"/>
<keyword evidence="1" id="KW-0812">Transmembrane</keyword>
<keyword evidence="1" id="KW-1133">Transmembrane helix</keyword>
<dbReference type="AlphaFoldDB" id="A0A1Q5PG32"/>
<evidence type="ECO:0000313" key="2">
    <source>
        <dbReference type="EMBL" id="OKL41199.1"/>
    </source>
</evidence>
<proteinExistence type="predicted"/>
<protein>
    <recommendedName>
        <fullName evidence="4">Phage abortive infection protein</fullName>
    </recommendedName>
</protein>
<comment type="caution">
    <text evidence="2">The sequence shown here is derived from an EMBL/GenBank/DDBJ whole genome shotgun (WGS) entry which is preliminary data.</text>
</comment>
<keyword evidence="3" id="KW-1185">Reference proteome</keyword>
<sequence length="297" mass="33990">MESTFNNREKSWFPPYILLGIFIFCSFLIGIVILFTRKPLYSWYDISEGGAVGDAIGGITAPFINLLGAILVYLALRAQNKANTIQKKALEEEADKSLRLEISRQVESILTEVSQELDSLELQYKIFHHAVSTKPGGNYFLYKESESNKGLNAIKNAIQLLHHHEYWNLNGSDPQGSVKIYYTFAPDQLTHLFKTLRYIQLSLTLIINHTSLLEHQKIDSIYLRAKVFYSTKLAAYLQLFDEALSKTALAYETDFKLFHTTHKFIDDYFGGPDAYSDIHIIINEQNKSFIKRSSKKA</sequence>
<feature type="transmembrane region" description="Helical" evidence="1">
    <location>
        <begin position="55"/>
        <end position="76"/>
    </location>
</feature>
<dbReference type="RefSeq" id="WP_073851812.1">
    <property type="nucleotide sequence ID" value="NZ_LVWA01000004.1"/>
</dbReference>
<name>A0A1Q5PG32_9BACT</name>
<reference evidence="2 3" key="1">
    <citation type="submission" date="2016-03" db="EMBL/GenBank/DDBJ databases">
        <title>Genome sequence of Pontibacter sp. nov., of the family cytophagaceae, isolated from marine sediment of the Yellow Sea, China.</title>
        <authorList>
            <person name="Zhang G."/>
            <person name="Zhang R."/>
        </authorList>
    </citation>
    <scope>NUCLEOTIDE SEQUENCE [LARGE SCALE GENOMIC DNA]</scope>
    <source>
        <strain evidence="2 3">S10-8</strain>
    </source>
</reference>
<keyword evidence="1" id="KW-0472">Membrane</keyword>
<evidence type="ECO:0008006" key="4">
    <source>
        <dbReference type="Google" id="ProtNLM"/>
    </source>
</evidence>
<dbReference type="EMBL" id="LVWA01000004">
    <property type="protein sequence ID" value="OKL41199.1"/>
    <property type="molecule type" value="Genomic_DNA"/>
</dbReference>
<dbReference type="OrthoDB" id="6678638at2"/>
<feature type="transmembrane region" description="Helical" evidence="1">
    <location>
        <begin position="12"/>
        <end position="35"/>
    </location>
</feature>
<gene>
    <name evidence="2" type="ORF">A3841_15380</name>
</gene>
<accession>A0A1Q5PG32</accession>
<evidence type="ECO:0000313" key="3">
    <source>
        <dbReference type="Proteomes" id="UP000186551"/>
    </source>
</evidence>